<feature type="transmembrane region" description="Helical" evidence="1">
    <location>
        <begin position="157"/>
        <end position="179"/>
    </location>
</feature>
<dbReference type="Proteomes" id="UP001225316">
    <property type="component" value="Unassembled WGS sequence"/>
</dbReference>
<keyword evidence="1" id="KW-1133">Transmembrane helix</keyword>
<keyword evidence="1" id="KW-0812">Transmembrane</keyword>
<sequence>MSLLNSFTRIRLIAGTTFLEAVRQKFFNSLLIISIALVASSTFFQQFDFGTGELKFITDFGFGALFFFGSILSITATTQLFFNEIENRTALTMLAKPVYKLEFLAGKFLGAHLLMLSFSLVITLVLSGILYWREAALLARLGEDVLLDGPLVRYGDVFVFGFLQWIKFGILAAITLFVASFSNTNLYTIIVSFFVLIICQLQYIARDAYSGMEAGLERFLVMGLGLIFPNFQLFNIGDQLVFDVEQALPLTTVLRLAAYGLIYTCAFILLAQVNFRRREI</sequence>
<accession>A0ABU1ASW0</accession>
<keyword evidence="3" id="KW-1185">Reference proteome</keyword>
<feature type="transmembrane region" description="Helical" evidence="1">
    <location>
        <begin position="109"/>
        <end position="132"/>
    </location>
</feature>
<dbReference type="Pfam" id="PF12679">
    <property type="entry name" value="ABC2_membrane_2"/>
    <property type="match status" value="1"/>
</dbReference>
<reference evidence="2 3" key="1">
    <citation type="submission" date="2023-04" db="EMBL/GenBank/DDBJ databases">
        <title>A novel bacteria isolated from coastal sediment.</title>
        <authorList>
            <person name="Liu X.-J."/>
            <person name="Du Z.-J."/>
        </authorList>
    </citation>
    <scope>NUCLEOTIDE SEQUENCE [LARGE SCALE GENOMIC DNA]</scope>
    <source>
        <strain evidence="2 3">SDUM461003</strain>
    </source>
</reference>
<dbReference type="EMBL" id="JARXHW010000012">
    <property type="protein sequence ID" value="MDQ8207252.1"/>
    <property type="molecule type" value="Genomic_DNA"/>
</dbReference>
<gene>
    <name evidence="2" type="ORF">QEH52_07020</name>
</gene>
<dbReference type="PANTHER" id="PTHR43471:SF10">
    <property type="entry name" value="SLL1107 PROTEIN"/>
    <property type="match status" value="1"/>
</dbReference>
<feature type="transmembrane region" description="Helical" evidence="1">
    <location>
        <begin position="26"/>
        <end position="44"/>
    </location>
</feature>
<evidence type="ECO:0000313" key="2">
    <source>
        <dbReference type="EMBL" id="MDQ8207252.1"/>
    </source>
</evidence>
<protein>
    <submittedName>
        <fullName evidence="2">ABC transporter permease subunit</fullName>
    </submittedName>
</protein>
<proteinExistence type="predicted"/>
<organism evidence="2 3">
    <name type="scientific">Thalassobacterium maritimum</name>
    <dbReference type="NCBI Taxonomy" id="3041265"/>
    <lineage>
        <taxon>Bacteria</taxon>
        <taxon>Pseudomonadati</taxon>
        <taxon>Verrucomicrobiota</taxon>
        <taxon>Opitutia</taxon>
        <taxon>Puniceicoccales</taxon>
        <taxon>Coraliomargaritaceae</taxon>
        <taxon>Thalassobacterium</taxon>
    </lineage>
</organism>
<feature type="transmembrane region" description="Helical" evidence="1">
    <location>
        <begin position="185"/>
        <end position="204"/>
    </location>
</feature>
<keyword evidence="1" id="KW-0472">Membrane</keyword>
<name>A0ABU1ASW0_9BACT</name>
<dbReference type="PANTHER" id="PTHR43471">
    <property type="entry name" value="ABC TRANSPORTER PERMEASE"/>
    <property type="match status" value="1"/>
</dbReference>
<feature type="transmembrane region" description="Helical" evidence="1">
    <location>
        <begin position="256"/>
        <end position="275"/>
    </location>
</feature>
<evidence type="ECO:0000313" key="3">
    <source>
        <dbReference type="Proteomes" id="UP001225316"/>
    </source>
</evidence>
<evidence type="ECO:0000256" key="1">
    <source>
        <dbReference type="SAM" id="Phobius"/>
    </source>
</evidence>
<dbReference type="RefSeq" id="WP_308949387.1">
    <property type="nucleotide sequence ID" value="NZ_JARXHW010000012.1"/>
</dbReference>
<feature type="transmembrane region" description="Helical" evidence="1">
    <location>
        <begin position="56"/>
        <end position="82"/>
    </location>
</feature>
<comment type="caution">
    <text evidence="2">The sequence shown here is derived from an EMBL/GenBank/DDBJ whole genome shotgun (WGS) entry which is preliminary data.</text>
</comment>